<reference evidence="2" key="3">
    <citation type="submission" date="2024-03" db="EMBL/GenBank/DDBJ databases">
        <title>The Genome Sequence of Enterococcus sp. DIV0242b.</title>
        <authorList>
            <consortium name="The Broad Institute Genomics Platform"/>
            <consortium name="The Broad Institute Microbial Omics Core"/>
            <consortium name="The Broad Institute Genomic Center for Infectious Diseases"/>
            <person name="Earl A."/>
            <person name="Manson A."/>
            <person name="Gilmore M."/>
            <person name="Schwartman J."/>
            <person name="Shea T."/>
            <person name="Abouelleil A."/>
            <person name="Cao P."/>
            <person name="Chapman S."/>
            <person name="Cusick C."/>
            <person name="Young S."/>
            <person name="Neafsey D."/>
            <person name="Nusbaum C."/>
            <person name="Birren B."/>
        </authorList>
    </citation>
    <scope>NUCLEOTIDE SEQUENCE</scope>
    <source>
        <strain evidence="2">9E7_DIV0242</strain>
    </source>
</reference>
<dbReference type="Proteomes" id="UP000195141">
    <property type="component" value="Chromosome"/>
</dbReference>
<reference evidence="1" key="1">
    <citation type="submission" date="2017-05" db="EMBL/GenBank/DDBJ databases">
        <title>The Genome Sequence of Enterococcus sp. 9E7_DIV0242.</title>
        <authorList>
            <consortium name="The Broad Institute Genomics Platform"/>
            <consortium name="The Broad Institute Genomic Center for Infectious Diseases"/>
            <person name="Earl A."/>
            <person name="Manson A."/>
            <person name="Schwartman J."/>
            <person name="Gilmore M."/>
            <person name="Abouelleil A."/>
            <person name="Cao P."/>
            <person name="Chapman S."/>
            <person name="Cusick C."/>
            <person name="Shea T."/>
            <person name="Young S."/>
            <person name="Neafsey D."/>
            <person name="Nusbaum C."/>
            <person name="Birren B."/>
        </authorList>
    </citation>
    <scope>NUCLEOTIDE SEQUENCE [LARGE SCALE GENOMIC DNA]</scope>
    <source>
        <strain evidence="1">9E7_DIV0242</strain>
    </source>
</reference>
<sequence>MEKKINASFTTQTIRVYQAYNHNIADEAVALGHFGPHFKMERMTWIKPSFLWMMYRSGWATKVGQERVLAIDLSIEGFHEILHEVVLSTYNKDLYQSKEAWQEKGKHALVRCQWDPDKDIYLQPMERKAIQLGLRGEIVSKYVQEWTQNITDITSYVHETKELLNKGEMEKIILPTETEFPLSETEKKILGIIK</sequence>
<dbReference type="RefSeq" id="WP_212647207.1">
    <property type="nucleotide sequence ID" value="NZ_CP147247.1"/>
</dbReference>
<evidence type="ECO:0000313" key="2">
    <source>
        <dbReference type="EMBL" id="WYJ90543.1"/>
    </source>
</evidence>
<dbReference type="EMBL" id="CP147247">
    <property type="protein sequence ID" value="WYJ90543.1"/>
    <property type="molecule type" value="Genomic_DNA"/>
</dbReference>
<dbReference type="Pfam" id="PF14124">
    <property type="entry name" value="DUF4291"/>
    <property type="match status" value="1"/>
</dbReference>
<evidence type="ECO:0000313" key="1">
    <source>
        <dbReference type="EMBL" id="OTP14437.1"/>
    </source>
</evidence>
<accession>A0A242K4I0</accession>
<dbReference type="InterPro" id="IPR025633">
    <property type="entry name" value="DUF4291"/>
</dbReference>
<keyword evidence="3" id="KW-1185">Reference proteome</keyword>
<protein>
    <recommendedName>
        <fullName evidence="4">DUF4291 domain-containing protein</fullName>
    </recommendedName>
</protein>
<evidence type="ECO:0008006" key="4">
    <source>
        <dbReference type="Google" id="ProtNLM"/>
    </source>
</evidence>
<dbReference type="AlphaFoldDB" id="A0A242K4I0"/>
<evidence type="ECO:0000313" key="3">
    <source>
        <dbReference type="Proteomes" id="UP000195141"/>
    </source>
</evidence>
<proteinExistence type="predicted"/>
<dbReference type="EMBL" id="NGMM01000004">
    <property type="protein sequence ID" value="OTP14437.1"/>
    <property type="molecule type" value="Genomic_DNA"/>
</dbReference>
<gene>
    <name evidence="2" type="ORF">A5888_002300</name>
    <name evidence="1" type="ORF">A5888_002538</name>
</gene>
<organism evidence="1">
    <name type="scientific">Candidatus Enterococcus clewellii</name>
    <dbReference type="NCBI Taxonomy" id="1834193"/>
    <lineage>
        <taxon>Bacteria</taxon>
        <taxon>Bacillati</taxon>
        <taxon>Bacillota</taxon>
        <taxon>Bacilli</taxon>
        <taxon>Lactobacillales</taxon>
        <taxon>Enterococcaceae</taxon>
        <taxon>Enterococcus</taxon>
    </lineage>
</organism>
<dbReference type="PANTHER" id="PTHR38567:SF1">
    <property type="entry name" value="DUF4291 DOMAIN-CONTAINING PROTEIN"/>
    <property type="match status" value="1"/>
</dbReference>
<name>A0A242K4I0_9ENTE</name>
<reference evidence="2" key="2">
    <citation type="submission" date="2017-05" db="EMBL/GenBank/DDBJ databases">
        <authorList>
            <consortium name="The Broad Institute Genomics Platform"/>
            <consortium name="The Broad Institute Genomic Center for Infectious Diseases"/>
            <person name="Earl A."/>
            <person name="Manson A."/>
            <person name="Schwartman J."/>
            <person name="Gilmore M."/>
            <person name="Abouelleil A."/>
            <person name="Cao P."/>
            <person name="Chapman S."/>
            <person name="Cusick C."/>
            <person name="Shea T."/>
            <person name="Young S."/>
            <person name="Neafsey D."/>
            <person name="Nusbaum C."/>
            <person name="Birren B."/>
        </authorList>
    </citation>
    <scope>NUCLEOTIDE SEQUENCE</scope>
    <source>
        <strain evidence="2">9E7_DIV0242</strain>
    </source>
</reference>
<dbReference type="PANTHER" id="PTHR38567">
    <property type="entry name" value="DUF4291 DOMAIN-CONTAINING PROTEIN"/>
    <property type="match status" value="1"/>
</dbReference>